<organism evidence="5 6">
    <name type="scientific">Ferrovibrio terrae</name>
    <dbReference type="NCBI Taxonomy" id="2594003"/>
    <lineage>
        <taxon>Bacteria</taxon>
        <taxon>Pseudomonadati</taxon>
        <taxon>Pseudomonadota</taxon>
        <taxon>Alphaproteobacteria</taxon>
        <taxon>Rhodospirillales</taxon>
        <taxon>Rhodospirillaceae</taxon>
        <taxon>Ferrovibrio</taxon>
    </lineage>
</organism>
<reference evidence="5 6" key="1">
    <citation type="submission" date="2019-07" db="EMBL/GenBank/DDBJ databases">
        <title>Genome sequencing for Ferrovibrio sp. K5.</title>
        <authorList>
            <person name="Park S.-J."/>
        </authorList>
    </citation>
    <scope>NUCLEOTIDE SEQUENCE [LARGE SCALE GENOMIC DNA]</scope>
    <source>
        <strain evidence="5 6">K5</strain>
    </source>
</reference>
<dbReference type="KEGG" id="fer:FNB15_08615"/>
<keyword evidence="2 4" id="KW-0547">Nucleotide-binding</keyword>
<dbReference type="SUPFAM" id="SSF55931">
    <property type="entry name" value="Glutamine synthetase/guanido kinase"/>
    <property type="match status" value="1"/>
</dbReference>
<evidence type="ECO:0000256" key="3">
    <source>
        <dbReference type="ARBA" id="ARBA00022840"/>
    </source>
</evidence>
<dbReference type="InterPro" id="IPR014746">
    <property type="entry name" value="Gln_synth/guanido_kin_cat_dom"/>
</dbReference>
<dbReference type="GO" id="GO:0004357">
    <property type="term" value="F:glutamate-cysteine ligase activity"/>
    <property type="evidence" value="ECO:0007669"/>
    <property type="project" value="UniProtKB-EC"/>
</dbReference>
<name>A0A516H0L6_9PROT</name>
<evidence type="ECO:0000256" key="2">
    <source>
        <dbReference type="ARBA" id="ARBA00022741"/>
    </source>
</evidence>
<comment type="similarity">
    <text evidence="4">Belongs to the glutamate--cysteine ligase type 2 family. YbdK subfamily.</text>
</comment>
<dbReference type="PANTHER" id="PTHR36510">
    <property type="entry name" value="GLUTAMATE--CYSTEINE LIGASE 2-RELATED"/>
    <property type="match status" value="1"/>
</dbReference>
<dbReference type="HAMAP" id="MF_01609">
    <property type="entry name" value="Glu_cys_ligase_2"/>
    <property type="match status" value="1"/>
</dbReference>
<dbReference type="AlphaFoldDB" id="A0A516H0L6"/>
<dbReference type="OrthoDB" id="9769628at2"/>
<dbReference type="Gene3D" id="3.30.590.20">
    <property type="match status" value="1"/>
</dbReference>
<dbReference type="RefSeq" id="WP_144068304.1">
    <property type="nucleotide sequence ID" value="NZ_CP041636.1"/>
</dbReference>
<dbReference type="Proteomes" id="UP000317496">
    <property type="component" value="Chromosome"/>
</dbReference>
<protein>
    <recommendedName>
        <fullName evidence="4">Putative glutamate--cysteine ligase 2</fullName>
        <ecNumber evidence="4">6.3.2.2</ecNumber>
    </recommendedName>
    <alternativeName>
        <fullName evidence="4">Gamma-glutamylcysteine synthetase 2</fullName>
        <shortName evidence="4">GCS 2</shortName>
        <shortName evidence="4">Gamma-GCS 2</shortName>
    </alternativeName>
</protein>
<keyword evidence="3 4" id="KW-0067">ATP-binding</keyword>
<dbReference type="GO" id="GO:0005524">
    <property type="term" value="F:ATP binding"/>
    <property type="evidence" value="ECO:0007669"/>
    <property type="project" value="UniProtKB-KW"/>
</dbReference>
<dbReference type="NCBIfam" id="NF010039">
    <property type="entry name" value="PRK13515.1"/>
    <property type="match status" value="1"/>
</dbReference>
<evidence type="ECO:0000313" key="6">
    <source>
        <dbReference type="Proteomes" id="UP000317496"/>
    </source>
</evidence>
<dbReference type="EMBL" id="CP041636">
    <property type="protein sequence ID" value="QDO97323.1"/>
    <property type="molecule type" value="Genomic_DNA"/>
</dbReference>
<proteinExistence type="inferred from homology"/>
<keyword evidence="1 4" id="KW-0436">Ligase</keyword>
<evidence type="ECO:0000256" key="1">
    <source>
        <dbReference type="ARBA" id="ARBA00022598"/>
    </source>
</evidence>
<accession>A0A516H0L6</accession>
<dbReference type="NCBIfam" id="TIGR02050">
    <property type="entry name" value="gshA_cyan_rel"/>
    <property type="match status" value="1"/>
</dbReference>
<dbReference type="InterPro" id="IPR050141">
    <property type="entry name" value="GCL_type2/YbdK_subfam"/>
</dbReference>
<evidence type="ECO:0000256" key="4">
    <source>
        <dbReference type="HAMAP-Rule" id="MF_01609"/>
    </source>
</evidence>
<comment type="catalytic activity">
    <reaction evidence="4">
        <text>L-cysteine + L-glutamate + ATP = gamma-L-glutamyl-L-cysteine + ADP + phosphate + H(+)</text>
        <dbReference type="Rhea" id="RHEA:13285"/>
        <dbReference type="ChEBI" id="CHEBI:15378"/>
        <dbReference type="ChEBI" id="CHEBI:29985"/>
        <dbReference type="ChEBI" id="CHEBI:30616"/>
        <dbReference type="ChEBI" id="CHEBI:35235"/>
        <dbReference type="ChEBI" id="CHEBI:43474"/>
        <dbReference type="ChEBI" id="CHEBI:58173"/>
        <dbReference type="ChEBI" id="CHEBI:456216"/>
        <dbReference type="EC" id="6.3.2.2"/>
    </reaction>
</comment>
<keyword evidence="6" id="KW-1185">Reference proteome</keyword>
<dbReference type="EC" id="6.3.2.2" evidence="4"/>
<sequence>MTSDYTLGIEEEYFLAEVDGKNAVSKVPEGFTRRASGVLGAQVTPELLQSQIEVVTPVCHSLDEARQHLRRYRRALKDAGAEFGIEVFAAGTHPMAEWSEQTPTEKPRYEKLANDLKFLARRNMMCGMHIHVEIANPHVRIDVMNRMLAFLPVLLALSTSSPFWRKYPTGLMGYRLAAYDELPRTGIPDFFMNLADYNSFVDTLVSAGAIEDSSHVWWAIRPSLRYPTLELRIGDSCTHLEDTLCIAALYRCLIRALIRQPDINGIWRNHTRLLIEENRWRAQRYGTTEGMIDFNEKRIIPFADVIENILKLVAEDAEALGCTAEVLHARTIIARGTSAAQQVAIYRKARDEDGAARPEALQQVMTWLAETTAA</sequence>
<comment type="function">
    <text evidence="4">ATP-dependent carboxylate-amine ligase which exhibits weak glutamate--cysteine ligase activity.</text>
</comment>
<gene>
    <name evidence="5" type="ORF">FNB15_08615</name>
</gene>
<dbReference type="GO" id="GO:0042398">
    <property type="term" value="P:modified amino acid biosynthetic process"/>
    <property type="evidence" value="ECO:0007669"/>
    <property type="project" value="InterPro"/>
</dbReference>
<dbReference type="PANTHER" id="PTHR36510:SF1">
    <property type="entry name" value="GLUTAMATE--CYSTEINE LIGASE 2-RELATED"/>
    <property type="match status" value="1"/>
</dbReference>
<dbReference type="Pfam" id="PF04107">
    <property type="entry name" value="GCS2"/>
    <property type="match status" value="1"/>
</dbReference>
<evidence type="ECO:0000313" key="5">
    <source>
        <dbReference type="EMBL" id="QDO97323.1"/>
    </source>
</evidence>
<dbReference type="InterPro" id="IPR006336">
    <property type="entry name" value="GCS2"/>
</dbReference>
<dbReference type="InterPro" id="IPR011793">
    <property type="entry name" value="YbdK"/>
</dbReference>